<dbReference type="Pfam" id="PF07885">
    <property type="entry name" value="Ion_trans_2"/>
    <property type="match status" value="1"/>
</dbReference>
<reference evidence="3 4" key="1">
    <citation type="submission" date="2018-06" db="EMBL/GenBank/DDBJ databases">
        <title>Recombination Drives Gene Content and Phenotype Evolution in Wild Type E. coli Strains.</title>
        <authorList>
            <person name="Field C.M."/>
            <person name="Silander O.K."/>
            <person name="Van Nimwegen E."/>
        </authorList>
    </citation>
    <scope>NUCLEOTIDE SEQUENCE [LARGE SCALE GENOMIC DNA]</scope>
    <source>
        <strain evidence="3 4">SC344</strain>
    </source>
</reference>
<dbReference type="EMBL" id="QONO01000193">
    <property type="protein sequence ID" value="RDR23591.1"/>
    <property type="molecule type" value="Genomic_DNA"/>
</dbReference>
<evidence type="ECO:0000313" key="4">
    <source>
        <dbReference type="Proteomes" id="UP000254454"/>
    </source>
</evidence>
<evidence type="ECO:0000259" key="2">
    <source>
        <dbReference type="Pfam" id="PF07885"/>
    </source>
</evidence>
<sequence>MLLMIKQHRFAFLLAALMSTFFLNLFPLNATGYNLNALLQIAAGVNLLQRRYQAFSFIVLLVIFVTTHWLHTSGDMLLLFYGSYLVFFLILSAIVFRQVIFSARINTESVCAALSGFLLIGYMGFFMFSAIENHMPGAFRGLSHDELQMMNELFYYSFISILTVGYGDIVAVSWPARNATILVILTGYIYSLVFIARIVSGFSVADK</sequence>
<organism evidence="3 4">
    <name type="scientific">Escherichia marmotae</name>
    <dbReference type="NCBI Taxonomy" id="1499973"/>
    <lineage>
        <taxon>Bacteria</taxon>
        <taxon>Pseudomonadati</taxon>
        <taxon>Pseudomonadota</taxon>
        <taxon>Gammaproteobacteria</taxon>
        <taxon>Enterobacterales</taxon>
        <taxon>Enterobacteriaceae</taxon>
        <taxon>Escherichia</taxon>
    </lineage>
</organism>
<dbReference type="InterPro" id="IPR013099">
    <property type="entry name" value="K_chnl_dom"/>
</dbReference>
<dbReference type="RefSeq" id="WP_115439636.1">
    <property type="nucleotide sequence ID" value="NZ_JAZHLN010000085.1"/>
</dbReference>
<evidence type="ECO:0000256" key="1">
    <source>
        <dbReference type="SAM" id="Phobius"/>
    </source>
</evidence>
<protein>
    <submittedName>
        <fullName evidence="3">Voltage-gated potassium channel</fullName>
    </submittedName>
</protein>
<gene>
    <name evidence="3" type="ORF">C4A13_04015</name>
</gene>
<name>A0A370V3Q3_9ESCH</name>
<dbReference type="Proteomes" id="UP000254454">
    <property type="component" value="Unassembled WGS sequence"/>
</dbReference>
<keyword evidence="3" id="KW-0813">Transport</keyword>
<dbReference type="AlphaFoldDB" id="A0A370V3Q3"/>
<feature type="transmembrane region" description="Helical" evidence="1">
    <location>
        <begin position="153"/>
        <end position="174"/>
    </location>
</feature>
<dbReference type="Gene3D" id="1.10.287.70">
    <property type="match status" value="1"/>
</dbReference>
<feature type="transmembrane region" description="Helical" evidence="1">
    <location>
        <begin position="78"/>
        <end position="100"/>
    </location>
</feature>
<keyword evidence="1" id="KW-1133">Transmembrane helix</keyword>
<comment type="caution">
    <text evidence="3">The sequence shown here is derived from an EMBL/GenBank/DDBJ whole genome shotgun (WGS) entry which is preliminary data.</text>
</comment>
<dbReference type="GO" id="GO:0034220">
    <property type="term" value="P:monoatomic ion transmembrane transport"/>
    <property type="evidence" value="ECO:0007669"/>
    <property type="project" value="UniProtKB-KW"/>
</dbReference>
<evidence type="ECO:0000313" key="3">
    <source>
        <dbReference type="EMBL" id="RDR23591.1"/>
    </source>
</evidence>
<dbReference type="SUPFAM" id="SSF81324">
    <property type="entry name" value="Voltage-gated potassium channels"/>
    <property type="match status" value="1"/>
</dbReference>
<keyword evidence="3" id="KW-0407">Ion channel</keyword>
<accession>A0A370V3Q3</accession>
<feature type="domain" description="Potassium channel" evidence="2">
    <location>
        <begin position="153"/>
        <end position="199"/>
    </location>
</feature>
<keyword evidence="1" id="KW-0812">Transmembrane</keyword>
<feature type="transmembrane region" description="Helical" evidence="1">
    <location>
        <begin position="54"/>
        <end position="71"/>
    </location>
</feature>
<keyword evidence="3" id="KW-0406">Ion transport</keyword>
<proteinExistence type="predicted"/>
<feature type="transmembrane region" description="Helical" evidence="1">
    <location>
        <begin position="180"/>
        <end position="199"/>
    </location>
</feature>
<keyword evidence="1" id="KW-0472">Membrane</keyword>
<feature type="transmembrane region" description="Helical" evidence="1">
    <location>
        <begin position="112"/>
        <end position="132"/>
    </location>
</feature>